<evidence type="ECO:0000313" key="2">
    <source>
        <dbReference type="EMBL" id="MBM7591004.1"/>
    </source>
</evidence>
<dbReference type="RefSeq" id="WP_204518738.1">
    <property type="nucleotide sequence ID" value="NZ_BAABIN010000005.1"/>
</dbReference>
<dbReference type="InterPro" id="IPR021338">
    <property type="entry name" value="DUF2953"/>
</dbReference>
<sequence>MFGWMLAFIFVVILVILVLLFLTPIGINITYERTNLEDQLLVVISIWFFITLRFKFSFSNRSSKHNRHNEKQEKQQSGAKTGMLMKYVPLLLEGLPEIKRVIQQFMRHIRCRDLQWQTKIGVGDAAGTGTLIGMIWGSKSLIVSVLAHYLRLIGIPRFDVQPVWNSNYLRTRFHCILTFQLGHAMIAGVRILYWLRKGREQQWQTTPSRV</sequence>
<name>A0A939BV16_9BACL</name>
<proteinExistence type="predicted"/>
<accession>A0A939BV16</accession>
<evidence type="ECO:0008006" key="4">
    <source>
        <dbReference type="Google" id="ProtNLM"/>
    </source>
</evidence>
<dbReference type="EMBL" id="JAFBEB010000008">
    <property type="protein sequence ID" value="MBM7591004.1"/>
    <property type="molecule type" value="Genomic_DNA"/>
</dbReference>
<comment type="caution">
    <text evidence="2">The sequence shown here is derived from an EMBL/GenBank/DDBJ whole genome shotgun (WGS) entry which is preliminary data.</text>
</comment>
<keyword evidence="1" id="KW-1133">Transmembrane helix</keyword>
<keyword evidence="1" id="KW-0472">Membrane</keyword>
<organism evidence="2 3">
    <name type="scientific">Brevibacillus fulvus</name>
    <dbReference type="NCBI Taxonomy" id="1125967"/>
    <lineage>
        <taxon>Bacteria</taxon>
        <taxon>Bacillati</taxon>
        <taxon>Bacillota</taxon>
        <taxon>Bacilli</taxon>
        <taxon>Bacillales</taxon>
        <taxon>Paenibacillaceae</taxon>
        <taxon>Brevibacillus</taxon>
    </lineage>
</organism>
<gene>
    <name evidence="2" type="ORF">JOD01_002616</name>
</gene>
<keyword evidence="3" id="KW-1185">Reference proteome</keyword>
<reference evidence="2" key="1">
    <citation type="submission" date="2021-01" db="EMBL/GenBank/DDBJ databases">
        <title>Genomic Encyclopedia of Type Strains, Phase IV (KMG-IV): sequencing the most valuable type-strain genomes for metagenomic binning, comparative biology and taxonomic classification.</title>
        <authorList>
            <person name="Goeker M."/>
        </authorList>
    </citation>
    <scope>NUCLEOTIDE SEQUENCE</scope>
    <source>
        <strain evidence="2">DSM 25523</strain>
    </source>
</reference>
<dbReference type="AlphaFoldDB" id="A0A939BV16"/>
<keyword evidence="1" id="KW-0812">Transmembrane</keyword>
<evidence type="ECO:0000313" key="3">
    <source>
        <dbReference type="Proteomes" id="UP000717624"/>
    </source>
</evidence>
<dbReference type="Proteomes" id="UP000717624">
    <property type="component" value="Unassembled WGS sequence"/>
</dbReference>
<feature type="transmembrane region" description="Helical" evidence="1">
    <location>
        <begin position="39"/>
        <end position="58"/>
    </location>
</feature>
<feature type="transmembrane region" description="Helical" evidence="1">
    <location>
        <begin position="7"/>
        <end position="27"/>
    </location>
</feature>
<dbReference type="Pfam" id="PF11167">
    <property type="entry name" value="DUF2953"/>
    <property type="match status" value="1"/>
</dbReference>
<protein>
    <recommendedName>
        <fullName evidence="4">DUF2953 domain-containing protein</fullName>
    </recommendedName>
</protein>
<evidence type="ECO:0000256" key="1">
    <source>
        <dbReference type="SAM" id="Phobius"/>
    </source>
</evidence>